<accession>A0A934SXP0</accession>
<dbReference type="InterPro" id="IPR028098">
    <property type="entry name" value="Glyco_trans_4-like_N"/>
</dbReference>
<dbReference type="Pfam" id="PF13439">
    <property type="entry name" value="Glyco_transf_4"/>
    <property type="match status" value="1"/>
</dbReference>
<dbReference type="PANTHER" id="PTHR45947:SF3">
    <property type="entry name" value="SULFOQUINOVOSYL TRANSFERASE SQD2"/>
    <property type="match status" value="1"/>
</dbReference>
<dbReference type="RefSeq" id="WP_200595729.1">
    <property type="nucleotide sequence ID" value="NZ_JAEPBG010000012.1"/>
</dbReference>
<feature type="domain" description="Glycosyltransferase subfamily 4-like N-terminal" evidence="2">
    <location>
        <begin position="15"/>
        <end position="181"/>
    </location>
</feature>
<dbReference type="AlphaFoldDB" id="A0A934SXP0"/>
<comment type="caution">
    <text evidence="3">The sequence shown here is derived from an EMBL/GenBank/DDBJ whole genome shotgun (WGS) entry which is preliminary data.</text>
</comment>
<organism evidence="3 4">
    <name type="scientific">Noviherbaspirillum pedocola</name>
    <dbReference type="NCBI Taxonomy" id="2801341"/>
    <lineage>
        <taxon>Bacteria</taxon>
        <taxon>Pseudomonadati</taxon>
        <taxon>Pseudomonadota</taxon>
        <taxon>Betaproteobacteria</taxon>
        <taxon>Burkholderiales</taxon>
        <taxon>Oxalobacteraceae</taxon>
        <taxon>Noviherbaspirillum</taxon>
    </lineage>
</organism>
<proteinExistence type="predicted"/>
<evidence type="ECO:0000259" key="1">
    <source>
        <dbReference type="Pfam" id="PF00534"/>
    </source>
</evidence>
<dbReference type="PANTHER" id="PTHR45947">
    <property type="entry name" value="SULFOQUINOVOSYL TRANSFERASE SQD2"/>
    <property type="match status" value="1"/>
</dbReference>
<evidence type="ECO:0000259" key="2">
    <source>
        <dbReference type="Pfam" id="PF13439"/>
    </source>
</evidence>
<dbReference type="SUPFAM" id="SSF53756">
    <property type="entry name" value="UDP-Glycosyltransferase/glycogen phosphorylase"/>
    <property type="match status" value="1"/>
</dbReference>
<evidence type="ECO:0000313" key="3">
    <source>
        <dbReference type="EMBL" id="MBK4737433.1"/>
    </source>
</evidence>
<dbReference type="Proteomes" id="UP000622890">
    <property type="component" value="Unassembled WGS sequence"/>
</dbReference>
<dbReference type="GO" id="GO:0016757">
    <property type="term" value="F:glycosyltransferase activity"/>
    <property type="evidence" value="ECO:0007669"/>
    <property type="project" value="InterPro"/>
</dbReference>
<protein>
    <submittedName>
        <fullName evidence="3">Glycosyltransferase family 1 protein</fullName>
    </submittedName>
</protein>
<name>A0A934SXP0_9BURK</name>
<gene>
    <name evidence="3" type="ORF">JJB74_22675</name>
</gene>
<dbReference type="Pfam" id="PF00534">
    <property type="entry name" value="Glycos_transf_1"/>
    <property type="match status" value="1"/>
</dbReference>
<reference evidence="3" key="1">
    <citation type="submission" date="2021-01" db="EMBL/GenBank/DDBJ databases">
        <title>Genome sequence of strain Noviherbaspirillum sp. DKR-6.</title>
        <authorList>
            <person name="Chaudhary D.K."/>
        </authorList>
    </citation>
    <scope>NUCLEOTIDE SEQUENCE</scope>
    <source>
        <strain evidence="3">DKR-6</strain>
    </source>
</reference>
<sequence>MHLVDLTMFYPSVTGGVGTYLSAKSRWLRSHTGIRHTIVAPVSRRSEIEKHVVSIPGMTIPGSHGYRIPLPLPMPVALARRAVERLEPDLVEVGDPYQCAWSGLQASRRLGVPAVAFYHSDLPVLVGQRFGRIAKRAATRYVASLYPHFDLVLTPSACMVAKLRKLGITRVERQPLGVDTKVFAPEHAHADLRAKLGLGADTRLLVYAGRFSREKRLPLLMQAVRRLGKPYHLLVIGSGPELTSFPQLTRLPFQREPARLAALIGGCDLFVHPGDKETFGMVALEAMACGVPVLGVNAGGVAELVDGQSGMLVEPGSVDALAQGIEDIYRRDMRSLGAMARERMLCHYDWSRVMPQLIHHYSSLVGANQHAALEVRPRYAID</sequence>
<dbReference type="InterPro" id="IPR050194">
    <property type="entry name" value="Glycosyltransferase_grp1"/>
</dbReference>
<dbReference type="Gene3D" id="3.40.50.2000">
    <property type="entry name" value="Glycogen Phosphorylase B"/>
    <property type="match status" value="2"/>
</dbReference>
<dbReference type="CDD" id="cd03814">
    <property type="entry name" value="GT4-like"/>
    <property type="match status" value="1"/>
</dbReference>
<dbReference type="InterPro" id="IPR001296">
    <property type="entry name" value="Glyco_trans_1"/>
</dbReference>
<evidence type="ECO:0000313" key="4">
    <source>
        <dbReference type="Proteomes" id="UP000622890"/>
    </source>
</evidence>
<feature type="domain" description="Glycosyl transferase family 1" evidence="1">
    <location>
        <begin position="192"/>
        <end position="331"/>
    </location>
</feature>
<keyword evidence="4" id="KW-1185">Reference proteome</keyword>
<dbReference type="EMBL" id="JAEPBG010000012">
    <property type="protein sequence ID" value="MBK4737433.1"/>
    <property type="molecule type" value="Genomic_DNA"/>
</dbReference>